<reference evidence="2 3" key="1">
    <citation type="submission" date="2024-04" db="EMBL/GenBank/DDBJ databases">
        <title>Draft genome sequence of Pseudoxanthomonas putridarboris WD12.</title>
        <authorList>
            <person name="Oh J."/>
        </authorList>
    </citation>
    <scope>NUCLEOTIDE SEQUENCE [LARGE SCALE GENOMIC DNA]</scope>
    <source>
        <strain evidence="2 3">WD12</strain>
    </source>
</reference>
<dbReference type="PANTHER" id="PTHR36966">
    <property type="entry name" value="REP-ASSOCIATED TYROSINE TRANSPOSASE"/>
    <property type="match status" value="1"/>
</dbReference>
<dbReference type="InterPro" id="IPR052715">
    <property type="entry name" value="RAYT_transposase"/>
</dbReference>
<gene>
    <name evidence="2" type="ORF">AAD027_12905</name>
</gene>
<dbReference type="SMART" id="SM01321">
    <property type="entry name" value="Y1_Tnp"/>
    <property type="match status" value="1"/>
</dbReference>
<dbReference type="PANTHER" id="PTHR36966:SF1">
    <property type="entry name" value="REP-ASSOCIATED TYROSINE TRANSPOSASE"/>
    <property type="match status" value="1"/>
</dbReference>
<sequence length="175" mass="21043">MRTYIRTRSAGGTYFFTVNLAERKARLLTEHIIELREAFRRTRRDHPFLLDAIVVLPDHLHCLWTMPDGDDDYPTRWRLIKSRFSRGIAHGEWVSNSRRRKGERGIWQRRYWEHLIRDDHDYRVHADYIHYNPVKHGHAASPADWPYSTFHRWLDRGTYPPGWGGSHETMTHEPE</sequence>
<evidence type="ECO:0000259" key="1">
    <source>
        <dbReference type="SMART" id="SM01321"/>
    </source>
</evidence>
<evidence type="ECO:0000313" key="3">
    <source>
        <dbReference type="Proteomes" id="UP001459204"/>
    </source>
</evidence>
<feature type="domain" description="Transposase IS200-like" evidence="1">
    <location>
        <begin position="9"/>
        <end position="132"/>
    </location>
</feature>
<dbReference type="RefSeq" id="WP_341726420.1">
    <property type="nucleotide sequence ID" value="NZ_JBBWWT010000005.1"/>
</dbReference>
<proteinExistence type="predicted"/>
<evidence type="ECO:0000313" key="2">
    <source>
        <dbReference type="EMBL" id="MEL1265257.1"/>
    </source>
</evidence>
<dbReference type="NCBIfam" id="NF047646">
    <property type="entry name" value="REP_Tyr_transpos"/>
    <property type="match status" value="1"/>
</dbReference>
<dbReference type="Gene3D" id="3.30.70.1290">
    <property type="entry name" value="Transposase IS200-like"/>
    <property type="match status" value="1"/>
</dbReference>
<dbReference type="InterPro" id="IPR002686">
    <property type="entry name" value="Transposase_17"/>
</dbReference>
<dbReference type="Proteomes" id="UP001459204">
    <property type="component" value="Unassembled WGS sequence"/>
</dbReference>
<dbReference type="SUPFAM" id="SSF143422">
    <property type="entry name" value="Transposase IS200-like"/>
    <property type="match status" value="1"/>
</dbReference>
<accession>A0ABU9J1Z8</accession>
<keyword evidence="3" id="KW-1185">Reference proteome</keyword>
<dbReference type="InterPro" id="IPR036515">
    <property type="entry name" value="Transposase_17_sf"/>
</dbReference>
<protein>
    <submittedName>
        <fullName evidence="2">Transposase</fullName>
    </submittedName>
</protein>
<comment type="caution">
    <text evidence="2">The sequence shown here is derived from an EMBL/GenBank/DDBJ whole genome shotgun (WGS) entry which is preliminary data.</text>
</comment>
<dbReference type="EMBL" id="JBBWWT010000005">
    <property type="protein sequence ID" value="MEL1265257.1"/>
    <property type="molecule type" value="Genomic_DNA"/>
</dbReference>
<organism evidence="2 3">
    <name type="scientific">Pseudoxanthomonas putridarboris</name>
    <dbReference type="NCBI Taxonomy" id="752605"/>
    <lineage>
        <taxon>Bacteria</taxon>
        <taxon>Pseudomonadati</taxon>
        <taxon>Pseudomonadota</taxon>
        <taxon>Gammaproteobacteria</taxon>
        <taxon>Lysobacterales</taxon>
        <taxon>Lysobacteraceae</taxon>
        <taxon>Pseudoxanthomonas</taxon>
    </lineage>
</organism>
<name>A0ABU9J1Z8_9GAMM</name>